<proteinExistence type="predicted"/>
<sequence length="111" mass="12525">MAVFNEVFIPLPTSWIAICREHCRAVTAKSIISHINSQHRHITAQVHRRIVEEASALRDDGLLAADVRGIRFPNEVVPAIDGLPVWSDGKKCVQCAHIRRRDATIRQPQRS</sequence>
<evidence type="ECO:0000313" key="1">
    <source>
        <dbReference type="EMBL" id="KAK4118892.1"/>
    </source>
</evidence>
<name>A0AAN6TQM0_9PEZI</name>
<dbReference type="EMBL" id="MU853258">
    <property type="protein sequence ID" value="KAK4118892.1"/>
    <property type="molecule type" value="Genomic_DNA"/>
</dbReference>
<accession>A0AAN6TQM0</accession>
<dbReference type="AlphaFoldDB" id="A0AAN6TQM0"/>
<keyword evidence="2" id="KW-1185">Reference proteome</keyword>
<dbReference type="Pfam" id="PF12013">
    <property type="entry name" value="OrsD"/>
    <property type="match status" value="1"/>
</dbReference>
<evidence type="ECO:0000313" key="2">
    <source>
        <dbReference type="Proteomes" id="UP001302602"/>
    </source>
</evidence>
<comment type="caution">
    <text evidence="1">The sequence shown here is derived from an EMBL/GenBank/DDBJ whole genome shotgun (WGS) entry which is preliminary data.</text>
</comment>
<organism evidence="1 2">
    <name type="scientific">Parathielavia appendiculata</name>
    <dbReference type="NCBI Taxonomy" id="2587402"/>
    <lineage>
        <taxon>Eukaryota</taxon>
        <taxon>Fungi</taxon>
        <taxon>Dikarya</taxon>
        <taxon>Ascomycota</taxon>
        <taxon>Pezizomycotina</taxon>
        <taxon>Sordariomycetes</taxon>
        <taxon>Sordariomycetidae</taxon>
        <taxon>Sordariales</taxon>
        <taxon>Chaetomiaceae</taxon>
        <taxon>Parathielavia</taxon>
    </lineage>
</organism>
<dbReference type="GeneID" id="87824718"/>
<reference evidence="1" key="1">
    <citation type="journal article" date="2023" name="Mol. Phylogenet. Evol.">
        <title>Genome-scale phylogeny and comparative genomics of the fungal order Sordariales.</title>
        <authorList>
            <person name="Hensen N."/>
            <person name="Bonometti L."/>
            <person name="Westerberg I."/>
            <person name="Brannstrom I.O."/>
            <person name="Guillou S."/>
            <person name="Cros-Aarteil S."/>
            <person name="Calhoun S."/>
            <person name="Haridas S."/>
            <person name="Kuo A."/>
            <person name="Mondo S."/>
            <person name="Pangilinan J."/>
            <person name="Riley R."/>
            <person name="LaButti K."/>
            <person name="Andreopoulos B."/>
            <person name="Lipzen A."/>
            <person name="Chen C."/>
            <person name="Yan M."/>
            <person name="Daum C."/>
            <person name="Ng V."/>
            <person name="Clum A."/>
            <person name="Steindorff A."/>
            <person name="Ohm R.A."/>
            <person name="Martin F."/>
            <person name="Silar P."/>
            <person name="Natvig D.O."/>
            <person name="Lalanne C."/>
            <person name="Gautier V."/>
            <person name="Ament-Velasquez S.L."/>
            <person name="Kruys A."/>
            <person name="Hutchinson M.I."/>
            <person name="Powell A.J."/>
            <person name="Barry K."/>
            <person name="Miller A.N."/>
            <person name="Grigoriev I.V."/>
            <person name="Debuchy R."/>
            <person name="Gladieux P."/>
            <person name="Hiltunen Thoren M."/>
            <person name="Johannesson H."/>
        </authorList>
    </citation>
    <scope>NUCLEOTIDE SEQUENCE</scope>
    <source>
        <strain evidence="1">CBS 731.68</strain>
    </source>
</reference>
<dbReference type="RefSeq" id="XP_062642665.1">
    <property type="nucleotide sequence ID" value="XM_062787948.1"/>
</dbReference>
<dbReference type="InterPro" id="IPR022698">
    <property type="entry name" value="OrsD"/>
</dbReference>
<protein>
    <submittedName>
        <fullName evidence="1">Uncharacterized protein</fullName>
    </submittedName>
</protein>
<feature type="non-terminal residue" evidence="1">
    <location>
        <position position="111"/>
    </location>
</feature>
<dbReference type="Proteomes" id="UP001302602">
    <property type="component" value="Unassembled WGS sequence"/>
</dbReference>
<reference evidence="1" key="2">
    <citation type="submission" date="2023-05" db="EMBL/GenBank/DDBJ databases">
        <authorList>
            <consortium name="Lawrence Berkeley National Laboratory"/>
            <person name="Steindorff A."/>
            <person name="Hensen N."/>
            <person name="Bonometti L."/>
            <person name="Westerberg I."/>
            <person name="Brannstrom I.O."/>
            <person name="Guillou S."/>
            <person name="Cros-Aarteil S."/>
            <person name="Calhoun S."/>
            <person name="Haridas S."/>
            <person name="Kuo A."/>
            <person name="Mondo S."/>
            <person name="Pangilinan J."/>
            <person name="Riley R."/>
            <person name="Labutti K."/>
            <person name="Andreopoulos B."/>
            <person name="Lipzen A."/>
            <person name="Chen C."/>
            <person name="Yanf M."/>
            <person name="Daum C."/>
            <person name="Ng V."/>
            <person name="Clum A."/>
            <person name="Ohm R."/>
            <person name="Martin F."/>
            <person name="Silar P."/>
            <person name="Natvig D."/>
            <person name="Lalanne C."/>
            <person name="Gautier V."/>
            <person name="Ament-Velasquez S.L."/>
            <person name="Kruys A."/>
            <person name="Hutchinson M.I."/>
            <person name="Powell A.J."/>
            <person name="Barry K."/>
            <person name="Miller A.N."/>
            <person name="Grigoriev I.V."/>
            <person name="Debuchy R."/>
            <person name="Gladieux P."/>
            <person name="Thoren M.H."/>
            <person name="Johannesson H."/>
        </authorList>
    </citation>
    <scope>NUCLEOTIDE SEQUENCE</scope>
    <source>
        <strain evidence="1">CBS 731.68</strain>
    </source>
</reference>
<gene>
    <name evidence="1" type="ORF">N657DRAFT_556715</name>
</gene>